<dbReference type="HOGENOM" id="CLU_2580065_0_0_1"/>
<sequence>YIMREHTAKLQEMQEWEKLHRDKEEDQQIKEEALKTRDELQAELDLRKFVYLGALKKAKLYAVSSPASTVPPSLSLDPTPA</sequence>
<organism evidence="1">
    <name type="scientific">Mustela putorius furo</name>
    <name type="common">European domestic ferret</name>
    <name type="synonym">Mustela furo</name>
    <dbReference type="NCBI Taxonomy" id="9669"/>
    <lineage>
        <taxon>Eukaryota</taxon>
        <taxon>Metazoa</taxon>
        <taxon>Chordata</taxon>
        <taxon>Craniata</taxon>
        <taxon>Vertebrata</taxon>
        <taxon>Euteleostomi</taxon>
        <taxon>Mammalia</taxon>
        <taxon>Eutheria</taxon>
        <taxon>Laurasiatheria</taxon>
        <taxon>Carnivora</taxon>
        <taxon>Caniformia</taxon>
        <taxon>Musteloidea</taxon>
        <taxon>Mustelidae</taxon>
        <taxon>Mustelinae</taxon>
        <taxon>Mustela</taxon>
    </lineage>
</organism>
<protein>
    <submittedName>
        <fullName evidence="1">Uncharacterized protein</fullName>
    </submittedName>
</protein>
<dbReference type="Ensembl" id="ENSMPUT00000007374.1">
    <property type="protein sequence ID" value="ENSMPUP00000007255.1"/>
    <property type="gene ID" value="ENSMPUG00000007312.1"/>
</dbReference>
<name>M3Y7E8_MUSPF</name>
<dbReference type="InParanoid" id="M3Y7E8"/>
<evidence type="ECO:0000313" key="1">
    <source>
        <dbReference type="Ensembl" id="ENSMPUP00000007255.1"/>
    </source>
</evidence>
<dbReference type="AlphaFoldDB" id="M3Y7E8"/>
<reference evidence="1" key="1">
    <citation type="submission" date="2024-06" db="UniProtKB">
        <authorList>
            <consortium name="Ensembl"/>
        </authorList>
    </citation>
    <scope>IDENTIFICATION</scope>
</reference>
<dbReference type="STRING" id="9669.ENSMPUP00000007255"/>
<accession>M3Y7E8</accession>
<proteinExistence type="predicted"/>
<dbReference type="EMBL" id="AEYP01106903">
    <property type="status" value="NOT_ANNOTATED_CDS"/>
    <property type="molecule type" value="Genomic_DNA"/>
</dbReference>